<dbReference type="InterPro" id="IPR001173">
    <property type="entry name" value="Glyco_trans_2-like"/>
</dbReference>
<dbReference type="Gene3D" id="3.90.550.10">
    <property type="entry name" value="Spore Coat Polysaccharide Biosynthesis Protein SpsA, Chain A"/>
    <property type="match status" value="1"/>
</dbReference>
<evidence type="ECO:0000259" key="1">
    <source>
        <dbReference type="Pfam" id="PF00535"/>
    </source>
</evidence>
<sequence>MVYPRISVITPSFNQAGFLEQTIKSVIDQNYPNLEYLILDGGSTDGSRALIKKYAAKYPKIIRWRSHHDKGQVTAINEGLKKATGDIIAYLNSDDYYLPDAFYQVADYFSRHPDRYWLVGNCRVSDPKLSWTFFLKQLWPIHIFPWALYIYNTVNQPAVFLTRSLVERVGKFDSRYHYAFDYDYWLRCQKLGLPGRVMQELSVFRIHPGSKGSSGYTQQFQEDETVVRSYTRNKIVLAVHSLATRIITLPGYRFLKTATKPGIF</sequence>
<dbReference type="GO" id="GO:0016758">
    <property type="term" value="F:hexosyltransferase activity"/>
    <property type="evidence" value="ECO:0007669"/>
    <property type="project" value="UniProtKB-ARBA"/>
</dbReference>
<dbReference type="CDD" id="cd06433">
    <property type="entry name" value="GT_2_WfgS_like"/>
    <property type="match status" value="1"/>
</dbReference>
<dbReference type="AlphaFoldDB" id="A0A0G1TRJ9"/>
<dbReference type="PANTHER" id="PTHR22916">
    <property type="entry name" value="GLYCOSYLTRANSFERASE"/>
    <property type="match status" value="1"/>
</dbReference>
<dbReference type="PANTHER" id="PTHR22916:SF3">
    <property type="entry name" value="UDP-GLCNAC:BETAGAL BETA-1,3-N-ACETYLGLUCOSAMINYLTRANSFERASE-LIKE PROTEIN 1"/>
    <property type="match status" value="1"/>
</dbReference>
<protein>
    <submittedName>
        <fullName evidence="2">Glycosyl transferase family 2</fullName>
    </submittedName>
</protein>
<accession>A0A0G1TRJ9</accession>
<evidence type="ECO:0000313" key="2">
    <source>
        <dbReference type="EMBL" id="KKU56778.1"/>
    </source>
</evidence>
<dbReference type="Proteomes" id="UP000034607">
    <property type="component" value="Unassembled WGS sequence"/>
</dbReference>
<dbReference type="SUPFAM" id="SSF53448">
    <property type="entry name" value="Nucleotide-diphospho-sugar transferases"/>
    <property type="match status" value="1"/>
</dbReference>
<gene>
    <name evidence="2" type="ORF">UX78_C0003G0054</name>
</gene>
<comment type="caution">
    <text evidence="2">The sequence shown here is derived from an EMBL/GenBank/DDBJ whole genome shotgun (WGS) entry which is preliminary data.</text>
</comment>
<dbReference type="EMBL" id="LCNM01000003">
    <property type="protein sequence ID" value="KKU56778.1"/>
    <property type="molecule type" value="Genomic_DNA"/>
</dbReference>
<dbReference type="InterPro" id="IPR029044">
    <property type="entry name" value="Nucleotide-diphossugar_trans"/>
</dbReference>
<reference evidence="2 3" key="1">
    <citation type="journal article" date="2015" name="Nature">
        <title>rRNA introns, odd ribosomes, and small enigmatic genomes across a large radiation of phyla.</title>
        <authorList>
            <person name="Brown C.T."/>
            <person name="Hug L.A."/>
            <person name="Thomas B.C."/>
            <person name="Sharon I."/>
            <person name="Castelle C.J."/>
            <person name="Singh A."/>
            <person name="Wilkins M.J."/>
            <person name="Williams K.H."/>
            <person name="Banfield J.F."/>
        </authorList>
    </citation>
    <scope>NUCLEOTIDE SEQUENCE [LARGE SCALE GENOMIC DNA]</scope>
</reference>
<feature type="domain" description="Glycosyltransferase 2-like" evidence="1">
    <location>
        <begin position="7"/>
        <end position="118"/>
    </location>
</feature>
<keyword evidence="2" id="KW-0808">Transferase</keyword>
<name>A0A0G1TRJ9_9BACT</name>
<dbReference type="Pfam" id="PF00535">
    <property type="entry name" value="Glycos_transf_2"/>
    <property type="match status" value="1"/>
</dbReference>
<organism evidence="2 3">
    <name type="scientific">Candidatus Amesbacteria bacterium GW2011_GWA2_47_11</name>
    <dbReference type="NCBI Taxonomy" id="1618357"/>
    <lineage>
        <taxon>Bacteria</taxon>
        <taxon>Candidatus Amesiibacteriota</taxon>
    </lineage>
</organism>
<proteinExistence type="predicted"/>
<evidence type="ECO:0000313" key="3">
    <source>
        <dbReference type="Proteomes" id="UP000034607"/>
    </source>
</evidence>